<keyword evidence="7" id="KW-0812">Transmembrane</keyword>
<dbReference type="SMART" id="SM00091">
    <property type="entry name" value="PAS"/>
    <property type="match status" value="2"/>
</dbReference>
<dbReference type="CDD" id="cd00130">
    <property type="entry name" value="PAS"/>
    <property type="match status" value="2"/>
</dbReference>
<evidence type="ECO:0000256" key="2">
    <source>
        <dbReference type="ARBA" id="ARBA00004651"/>
    </source>
</evidence>
<keyword evidence="10" id="KW-0067">ATP-binding</keyword>
<keyword evidence="6" id="KW-0808">Transferase</keyword>
<dbReference type="GO" id="GO:0005524">
    <property type="term" value="F:ATP binding"/>
    <property type="evidence" value="ECO:0007669"/>
    <property type="project" value="UniProtKB-KW"/>
</dbReference>
<evidence type="ECO:0000256" key="12">
    <source>
        <dbReference type="ARBA" id="ARBA00023012"/>
    </source>
</evidence>
<feature type="domain" description="Response regulatory" evidence="21">
    <location>
        <begin position="738"/>
        <end position="852"/>
    </location>
</feature>
<evidence type="ECO:0000256" key="15">
    <source>
        <dbReference type="ARBA" id="ARBA00068150"/>
    </source>
</evidence>
<protein>
    <recommendedName>
        <fullName evidence="15">Sensory/regulatory protein RpfC</fullName>
        <ecNumber evidence="3">2.7.13.3</ecNumber>
    </recommendedName>
</protein>
<evidence type="ECO:0000256" key="13">
    <source>
        <dbReference type="ARBA" id="ARBA00023136"/>
    </source>
</evidence>
<comment type="subcellular location">
    <subcellularLocation>
        <location evidence="2">Cell membrane</location>
        <topology evidence="2">Multi-pass membrane protein</topology>
    </subcellularLocation>
</comment>
<dbReference type="NCBIfam" id="TIGR00229">
    <property type="entry name" value="sensory_box"/>
    <property type="match status" value="2"/>
</dbReference>
<dbReference type="SUPFAM" id="SSF52172">
    <property type="entry name" value="CheY-like"/>
    <property type="match status" value="2"/>
</dbReference>
<dbReference type="InterPro" id="IPR036641">
    <property type="entry name" value="HPT_dom_sf"/>
</dbReference>
<dbReference type="SUPFAM" id="SSF47384">
    <property type="entry name" value="Homodimeric domain of signal transducing histidine kinase"/>
    <property type="match status" value="1"/>
</dbReference>
<comment type="catalytic activity">
    <reaction evidence="1">
        <text>ATP + protein L-histidine = ADP + protein N-phospho-L-histidine.</text>
        <dbReference type="EC" id="2.7.13.3"/>
    </reaction>
</comment>
<dbReference type="SUPFAM" id="SSF55874">
    <property type="entry name" value="ATPase domain of HSP90 chaperone/DNA topoisomerase II/histidine kinase"/>
    <property type="match status" value="1"/>
</dbReference>
<feature type="domain" description="Histidine kinase" evidence="20">
    <location>
        <begin position="352"/>
        <end position="576"/>
    </location>
</feature>
<sequence length="1080" mass="120048">MSARIGRWLRRLLPGNRRTHLNAALEESHARLEALKRESEARERSLRATLEALQESERRLQENERQLELFFSQSLEGFFFFMLDEPVFWQGASDKEALLDYVFAHQRVTKVNQALLDQYGATEAEFMGLTPDDLFADEPDQGRAVMRELFERGRLHVETRERRLDGSPILIEGDYICLYDDQGRITGHFGVQHDITERRRSEEILQQRETLFRGLFELSPVGMAMNDLETGAFLDFNSALLEPSGYTAKEFRALSYWDLTPECYFPQEQEQLRQLQETGRYGPFEKEYIRKDGSRYPVLLNGFIMTDPATGKVVVWSVIQDISERKRAEQEMRQAKETAEQANQAKSEFLANMSHEIRTPLTAVIGMSERLLETDLTPAQRDLTGKIHGSSRLLLGILNDILDYSRIEANRLELEPHPFPLQDLLDQLKTLFSTEAERKGLELIFRVAPCVPGRWFADSLRLGQILTNLIGNAIKFTEAGHVLVEIDCLEEEGGPGGHRHLHFEVTDTGMGMSPEQVARLFRAFSQADTSTTRRYGGSGLGLVISRRLVEAMGGRLELESTPGLGSRFFFDLTLRAEAGEEPPLQGIPGGHVLVADDHAMARLVLRDLLESARFRVAEAESGREAVDRVEAAARAGRPFDFVLLDWRMPGEMDGLQALKHLRQRYRRGALPGKPPHMLMVSAHAREELPEALRGEVGFLSKPVTASGLFDALMEITGGMDPARTGMEPGRIPDLSGRSILVAEDNALNREVVAHLLERTGVGFTLVHDGAQAVEEVEKGRFDLVLMDLQMPVMDGFEATRRIRVGHPDLPVIALSAAVMASHREQARAAGIDAHLGKPIDTPVFYDTLRQWVPPRKETDAPEARRTGRVPTPSPSDVLPDHLEGFDLARGLRLADRDPVFQRTLLRRFALQLSSEFAHLGEALRHGSPEDAALRRRVHTLKGLAGTVGAVDIAHIATNADARLRTGKAVEAATCAALGQAIQDARTTLEGLELAPPAAVGQGIATSEGAQGRDVLVELARALQHQEWVEEGTLAGVVRHLEHDLGEGAASDLTQAVTAFEHDRALGLLQDLAQRAGVDLG</sequence>
<keyword evidence="4" id="KW-1003">Cell membrane</keyword>
<dbReference type="InterPro" id="IPR000014">
    <property type="entry name" value="PAS"/>
</dbReference>
<dbReference type="Gene3D" id="1.20.120.160">
    <property type="entry name" value="HPT domain"/>
    <property type="match status" value="1"/>
</dbReference>
<evidence type="ECO:0000256" key="18">
    <source>
        <dbReference type="SAM" id="Coils"/>
    </source>
</evidence>
<organism evidence="24 25">
    <name type="scientific">Ectothiorhodospira mobilis</name>
    <dbReference type="NCBI Taxonomy" id="195064"/>
    <lineage>
        <taxon>Bacteria</taxon>
        <taxon>Pseudomonadati</taxon>
        <taxon>Pseudomonadota</taxon>
        <taxon>Gammaproteobacteria</taxon>
        <taxon>Chromatiales</taxon>
        <taxon>Ectothiorhodospiraceae</taxon>
        <taxon>Ectothiorhodospira</taxon>
    </lineage>
</organism>
<dbReference type="PROSITE" id="PS50110">
    <property type="entry name" value="RESPONSE_REGULATORY"/>
    <property type="match status" value="2"/>
</dbReference>
<dbReference type="InterPro" id="IPR001789">
    <property type="entry name" value="Sig_transdc_resp-reg_receiver"/>
</dbReference>
<evidence type="ECO:0000259" key="22">
    <source>
        <dbReference type="PROSITE" id="PS50113"/>
    </source>
</evidence>
<dbReference type="InterPro" id="IPR001610">
    <property type="entry name" value="PAC"/>
</dbReference>
<feature type="coiled-coil region" evidence="18">
    <location>
        <begin position="318"/>
        <end position="352"/>
    </location>
</feature>
<dbReference type="SUPFAM" id="SSF55785">
    <property type="entry name" value="PYP-like sensor domain (PAS domain)"/>
    <property type="match status" value="2"/>
</dbReference>
<evidence type="ECO:0000313" key="24">
    <source>
        <dbReference type="EMBL" id="SFM30399.1"/>
    </source>
</evidence>
<comment type="subunit">
    <text evidence="14">At low DSF concentrations, interacts with RpfF.</text>
</comment>
<feature type="region of interest" description="Disordered" evidence="19">
    <location>
        <begin position="855"/>
        <end position="878"/>
    </location>
</feature>
<feature type="modified residue" description="4-aspartylphosphate" evidence="17">
    <location>
        <position position="645"/>
    </location>
</feature>
<evidence type="ECO:0000313" key="25">
    <source>
        <dbReference type="Proteomes" id="UP000199556"/>
    </source>
</evidence>
<name>A0A1I4PRP1_ECTMO</name>
<keyword evidence="9" id="KW-0418">Kinase</keyword>
<dbReference type="Gene3D" id="3.30.565.10">
    <property type="entry name" value="Histidine kinase-like ATPase, C-terminal domain"/>
    <property type="match status" value="1"/>
</dbReference>
<evidence type="ECO:0000256" key="17">
    <source>
        <dbReference type="PROSITE-ProRule" id="PRU00169"/>
    </source>
</evidence>
<evidence type="ECO:0000256" key="19">
    <source>
        <dbReference type="SAM" id="MobiDB-lite"/>
    </source>
</evidence>
<evidence type="ECO:0000256" key="3">
    <source>
        <dbReference type="ARBA" id="ARBA00012438"/>
    </source>
</evidence>
<evidence type="ECO:0000256" key="9">
    <source>
        <dbReference type="ARBA" id="ARBA00022777"/>
    </source>
</evidence>
<evidence type="ECO:0000259" key="21">
    <source>
        <dbReference type="PROSITE" id="PS50110"/>
    </source>
</evidence>
<dbReference type="Pfam" id="PF13426">
    <property type="entry name" value="PAS_9"/>
    <property type="match status" value="2"/>
</dbReference>
<dbReference type="Pfam" id="PF02518">
    <property type="entry name" value="HATPase_c"/>
    <property type="match status" value="1"/>
</dbReference>
<evidence type="ECO:0000256" key="11">
    <source>
        <dbReference type="ARBA" id="ARBA00022989"/>
    </source>
</evidence>
<feature type="domain" description="PAC" evidence="22">
    <location>
        <begin position="155"/>
        <end position="207"/>
    </location>
</feature>
<evidence type="ECO:0000256" key="14">
    <source>
        <dbReference type="ARBA" id="ARBA00064003"/>
    </source>
</evidence>
<keyword evidence="11" id="KW-1133">Transmembrane helix</keyword>
<dbReference type="SUPFAM" id="SSF47226">
    <property type="entry name" value="Histidine-containing phosphotransfer domain, HPT domain"/>
    <property type="match status" value="1"/>
</dbReference>
<dbReference type="InterPro" id="IPR035965">
    <property type="entry name" value="PAS-like_dom_sf"/>
</dbReference>
<dbReference type="InterPro" id="IPR036097">
    <property type="entry name" value="HisK_dim/P_sf"/>
</dbReference>
<keyword evidence="25" id="KW-1185">Reference proteome</keyword>
<dbReference type="PANTHER" id="PTHR45339:SF1">
    <property type="entry name" value="HYBRID SIGNAL TRANSDUCTION HISTIDINE KINASE J"/>
    <property type="match status" value="1"/>
</dbReference>
<dbReference type="CDD" id="cd17546">
    <property type="entry name" value="REC_hyHK_CKI1_RcsC-like"/>
    <property type="match status" value="2"/>
</dbReference>
<dbReference type="Gene3D" id="3.30.450.20">
    <property type="entry name" value="PAS domain"/>
    <property type="match status" value="2"/>
</dbReference>
<dbReference type="InterPro" id="IPR011006">
    <property type="entry name" value="CheY-like_superfamily"/>
</dbReference>
<gene>
    <name evidence="24" type="ORF">SAMN05421721_102176</name>
</gene>
<dbReference type="EC" id="2.7.13.3" evidence="3"/>
<evidence type="ECO:0000256" key="8">
    <source>
        <dbReference type="ARBA" id="ARBA00022741"/>
    </source>
</evidence>
<dbReference type="FunFam" id="3.30.565.10:FF:000010">
    <property type="entry name" value="Sensor histidine kinase RcsC"/>
    <property type="match status" value="1"/>
</dbReference>
<evidence type="ECO:0000256" key="10">
    <source>
        <dbReference type="ARBA" id="ARBA00022840"/>
    </source>
</evidence>
<dbReference type="STRING" id="195064.SAMN05421721_102176"/>
<dbReference type="PROSITE" id="PS50894">
    <property type="entry name" value="HPT"/>
    <property type="match status" value="1"/>
</dbReference>
<dbReference type="PANTHER" id="PTHR45339">
    <property type="entry name" value="HYBRID SIGNAL TRANSDUCTION HISTIDINE KINASE J"/>
    <property type="match status" value="1"/>
</dbReference>
<feature type="modified residue" description="Phosphohistidine" evidence="16">
    <location>
        <position position="938"/>
    </location>
</feature>
<evidence type="ECO:0000256" key="16">
    <source>
        <dbReference type="PROSITE-ProRule" id="PRU00110"/>
    </source>
</evidence>
<evidence type="ECO:0000259" key="20">
    <source>
        <dbReference type="PROSITE" id="PS50109"/>
    </source>
</evidence>
<dbReference type="Proteomes" id="UP000199556">
    <property type="component" value="Unassembled WGS sequence"/>
</dbReference>
<dbReference type="GO" id="GO:0000155">
    <property type="term" value="F:phosphorelay sensor kinase activity"/>
    <property type="evidence" value="ECO:0007669"/>
    <property type="project" value="InterPro"/>
</dbReference>
<dbReference type="Pfam" id="PF00512">
    <property type="entry name" value="HisKA"/>
    <property type="match status" value="1"/>
</dbReference>
<dbReference type="GO" id="GO:0005886">
    <property type="term" value="C:plasma membrane"/>
    <property type="evidence" value="ECO:0007669"/>
    <property type="project" value="UniProtKB-SubCell"/>
</dbReference>
<dbReference type="AlphaFoldDB" id="A0A1I4PRP1"/>
<dbReference type="CDD" id="cd16922">
    <property type="entry name" value="HATPase_EvgS-ArcB-TorS-like"/>
    <property type="match status" value="1"/>
</dbReference>
<dbReference type="InterPro" id="IPR036890">
    <property type="entry name" value="HATPase_C_sf"/>
</dbReference>
<dbReference type="PROSITE" id="PS50113">
    <property type="entry name" value="PAC"/>
    <property type="match status" value="2"/>
</dbReference>
<keyword evidence="8" id="KW-0547">Nucleotide-binding</keyword>
<dbReference type="InterPro" id="IPR005467">
    <property type="entry name" value="His_kinase_dom"/>
</dbReference>
<feature type="compositionally biased region" description="Basic and acidic residues" evidence="19">
    <location>
        <begin position="855"/>
        <end position="865"/>
    </location>
</feature>
<evidence type="ECO:0000256" key="5">
    <source>
        <dbReference type="ARBA" id="ARBA00022553"/>
    </source>
</evidence>
<dbReference type="CDD" id="cd00082">
    <property type="entry name" value="HisKA"/>
    <property type="match status" value="1"/>
</dbReference>
<keyword evidence="5 17" id="KW-0597">Phosphoprotein</keyword>
<evidence type="ECO:0000256" key="1">
    <source>
        <dbReference type="ARBA" id="ARBA00000085"/>
    </source>
</evidence>
<dbReference type="RefSeq" id="WP_177217556.1">
    <property type="nucleotide sequence ID" value="NZ_FOUO01000002.1"/>
</dbReference>
<dbReference type="InterPro" id="IPR000700">
    <property type="entry name" value="PAS-assoc_C"/>
</dbReference>
<dbReference type="Pfam" id="PF00072">
    <property type="entry name" value="Response_reg"/>
    <property type="match status" value="2"/>
</dbReference>
<evidence type="ECO:0000256" key="6">
    <source>
        <dbReference type="ARBA" id="ARBA00022679"/>
    </source>
</evidence>
<dbReference type="SMART" id="SM00448">
    <property type="entry name" value="REC"/>
    <property type="match status" value="2"/>
</dbReference>
<dbReference type="InterPro" id="IPR004358">
    <property type="entry name" value="Sig_transdc_His_kin-like_C"/>
</dbReference>
<proteinExistence type="predicted"/>
<accession>A0A1I4PRP1</accession>
<evidence type="ECO:0000256" key="7">
    <source>
        <dbReference type="ARBA" id="ARBA00022692"/>
    </source>
</evidence>
<dbReference type="InterPro" id="IPR003661">
    <property type="entry name" value="HisK_dim/P_dom"/>
</dbReference>
<evidence type="ECO:0000259" key="23">
    <source>
        <dbReference type="PROSITE" id="PS50894"/>
    </source>
</evidence>
<feature type="coiled-coil region" evidence="18">
    <location>
        <begin position="18"/>
        <end position="73"/>
    </location>
</feature>
<dbReference type="EMBL" id="FOUO01000002">
    <property type="protein sequence ID" value="SFM30399.1"/>
    <property type="molecule type" value="Genomic_DNA"/>
</dbReference>
<dbReference type="PROSITE" id="PS50109">
    <property type="entry name" value="HIS_KIN"/>
    <property type="match status" value="1"/>
</dbReference>
<dbReference type="Pfam" id="PF01627">
    <property type="entry name" value="Hpt"/>
    <property type="match status" value="1"/>
</dbReference>
<dbReference type="InterPro" id="IPR003594">
    <property type="entry name" value="HATPase_dom"/>
</dbReference>
<dbReference type="InterPro" id="IPR008207">
    <property type="entry name" value="Sig_transdc_His_kin_Hpt_dom"/>
</dbReference>
<reference evidence="24 25" key="1">
    <citation type="submission" date="2016-10" db="EMBL/GenBank/DDBJ databases">
        <authorList>
            <person name="de Groot N.N."/>
        </authorList>
    </citation>
    <scope>NUCLEOTIDE SEQUENCE [LARGE SCALE GENOMIC DNA]</scope>
    <source>
        <strain evidence="24 25">DSM 4180</strain>
    </source>
</reference>
<keyword evidence="13" id="KW-0472">Membrane</keyword>
<dbReference type="SMART" id="SM00387">
    <property type="entry name" value="HATPase_c"/>
    <property type="match status" value="1"/>
</dbReference>
<keyword evidence="18" id="KW-0175">Coiled coil</keyword>
<evidence type="ECO:0000256" key="4">
    <source>
        <dbReference type="ARBA" id="ARBA00022475"/>
    </source>
</evidence>
<keyword evidence="12" id="KW-0902">Two-component regulatory system</keyword>
<dbReference type="Gene3D" id="3.40.50.2300">
    <property type="match status" value="2"/>
</dbReference>
<dbReference type="FunFam" id="1.10.287.130:FF:000002">
    <property type="entry name" value="Two-component osmosensing histidine kinase"/>
    <property type="match status" value="1"/>
</dbReference>
<dbReference type="PRINTS" id="PR00344">
    <property type="entry name" value="BCTRLSENSOR"/>
</dbReference>
<feature type="domain" description="HPt" evidence="23">
    <location>
        <begin position="897"/>
        <end position="998"/>
    </location>
</feature>
<feature type="domain" description="PAC" evidence="22">
    <location>
        <begin position="282"/>
        <end position="334"/>
    </location>
</feature>
<dbReference type="SMART" id="SM00086">
    <property type="entry name" value="PAC"/>
    <property type="match status" value="2"/>
</dbReference>
<feature type="domain" description="Response regulatory" evidence="21">
    <location>
        <begin position="591"/>
        <end position="716"/>
    </location>
</feature>
<dbReference type="Gene3D" id="1.10.287.130">
    <property type="match status" value="1"/>
</dbReference>
<feature type="modified residue" description="4-aspartylphosphate" evidence="17">
    <location>
        <position position="787"/>
    </location>
</feature>
<dbReference type="SMART" id="SM00388">
    <property type="entry name" value="HisKA"/>
    <property type="match status" value="1"/>
</dbReference>